<dbReference type="InterPro" id="IPR024071">
    <property type="entry name" value="S-Me-THD_C_sf"/>
</dbReference>
<dbReference type="AlphaFoldDB" id="A0A9P6WIX7"/>
<evidence type="ECO:0000259" key="2">
    <source>
        <dbReference type="Pfam" id="PF05378"/>
    </source>
</evidence>
<organism evidence="5 6">
    <name type="scientific">Pichia californica</name>
    <dbReference type="NCBI Taxonomy" id="460514"/>
    <lineage>
        <taxon>Eukaryota</taxon>
        <taxon>Fungi</taxon>
        <taxon>Dikarya</taxon>
        <taxon>Ascomycota</taxon>
        <taxon>Saccharomycotina</taxon>
        <taxon>Pichiomycetes</taxon>
        <taxon>Pichiales</taxon>
        <taxon>Pichiaceae</taxon>
        <taxon>Pichia</taxon>
    </lineage>
</organism>
<dbReference type="Gene3D" id="3.40.1610.10">
    <property type="entry name" value="CV3147-like domain"/>
    <property type="match status" value="1"/>
</dbReference>
<dbReference type="GO" id="GO:0016787">
    <property type="term" value="F:hydrolase activity"/>
    <property type="evidence" value="ECO:0007669"/>
    <property type="project" value="InterPro"/>
</dbReference>
<sequence length="993" mass="108000">MTVTTQKRKLLIGVDVGGTNSDLVVLDPSKLNNPKSCVIAWHKTVTTPDVSVGIERAIKTVLENPQNQISKDEIISVSIGTTHFINAVIERDANRLEKVAVIRLSGPYGRGFPPFGDFPEDLAQVIHGYHVYLNGGCRVDGKDIQPLDEEGLRTHVSKIKELGISSIAVVATFANINPKMELRAKEIIEEVYPECDIVLSHTISGLGFVERENATVLNASIKKFGRKIIKSFVHATKNLGLNCTVLLSQNDGTVLSVADALETPIRTFSSGATNSMRGASILCSHDPEIKDKNVMVCDVGGTTTDVGQLLASGFPRQSAVYSYVGGVKMNFSMPHVESIGLGGGSIVRYENETGKLTIGPDSTGADIINKAILFGGETITTSDVTLSKYLDSCKVEELPSSIYMGKPENVINKFSTDFKIKYTNVIQKLLEKIIDKMKTSAAPIPVIFVGGGSFIAPDYLDGASKVIKPPFYQVANAVGAALGKVSTSVSEFRTTSGLEKDRLDAIDEITERAIKDVVKKGALPSSVTVVNIVSDAVPYLENVYQFEVKVVGDVDYENSIINASDFDESAEELYVTEEVFKNVKVSKKEKVEFDYVNYVPHVEDGIWYISEADVDMIGIGSYILGCGGGGDPNSEIIELKHLLKQGKTIKVVTLDKYSEMTNGKGRATNASYCGSPTISGERLHANDLLECIELIEKIEGKKTEALCNWEIGGSNGLSGLWCACKLDLPFVDIDTLGRAYPTIWQSIASVVNNYKAYPYATLSNGNGYKITFNEVGDDFQLEDAYRDCLARQGCHGGCANPSCDIDQLRKENILDTVSLSWRIGKAVMICRKSSDLDNIPLRVIDAFGGPKAAKCLMTAKIMGVEKKLKGGYGYGIVVLEGLDEEKSNLRIPFKNENIVVTKTENDGSETVLCSVPDLITLIDTDGNAVGVQDYRYGLIVYVMVFSPAKEWSTPEAIESGGPKGFGETFEHIEYKPVGEFVPTVPVSKQYNKK</sequence>
<dbReference type="SUPFAM" id="SSF53067">
    <property type="entry name" value="Actin-like ATPase domain"/>
    <property type="match status" value="2"/>
</dbReference>
<protein>
    <recommendedName>
        <fullName evidence="7">Hydantoinase</fullName>
    </recommendedName>
</protein>
<dbReference type="InterPro" id="IPR048350">
    <property type="entry name" value="S-Me-THD-like_C"/>
</dbReference>
<keyword evidence="6" id="KW-1185">Reference proteome</keyword>
<evidence type="ECO:0008006" key="7">
    <source>
        <dbReference type="Google" id="ProtNLM"/>
    </source>
</evidence>
<dbReference type="Proteomes" id="UP000697127">
    <property type="component" value="Unassembled WGS sequence"/>
</dbReference>
<proteinExistence type="predicted"/>
<comment type="caution">
    <text evidence="5">The sequence shown here is derived from an EMBL/GenBank/DDBJ whole genome shotgun (WGS) entry which is preliminary data.</text>
</comment>
<feature type="domain" description="Hydantoinase A/oxoprolinase" evidence="1">
    <location>
        <begin position="211"/>
        <end position="386"/>
    </location>
</feature>
<feature type="domain" description="Hydantoinase/oxoprolinase N-terminal" evidence="2">
    <location>
        <begin position="12"/>
        <end position="191"/>
    </location>
</feature>
<dbReference type="InterPro" id="IPR010318">
    <property type="entry name" value="S-Me-THD_N"/>
</dbReference>
<dbReference type="PANTHER" id="PTHR11365:SF10">
    <property type="entry name" value="HYDANTOINASE_OXOPROLINASE"/>
    <property type="match status" value="1"/>
</dbReference>
<evidence type="ECO:0000259" key="4">
    <source>
        <dbReference type="Pfam" id="PF20906"/>
    </source>
</evidence>
<accession>A0A9P6WIX7</accession>
<name>A0A9P6WIX7_9ASCO</name>
<dbReference type="Pfam" id="PF01968">
    <property type="entry name" value="Hydantoinase_A"/>
    <property type="match status" value="1"/>
</dbReference>
<dbReference type="InterPro" id="IPR045079">
    <property type="entry name" value="Oxoprolinase-like"/>
</dbReference>
<dbReference type="Pfam" id="PF05378">
    <property type="entry name" value="Hydant_A_N"/>
    <property type="match status" value="1"/>
</dbReference>
<gene>
    <name evidence="5" type="ORF">C6P40_001872</name>
</gene>
<feature type="domain" description="S-Me-THD-like C-terminal" evidence="4">
    <location>
        <begin position="777"/>
        <end position="977"/>
    </location>
</feature>
<evidence type="ECO:0000313" key="5">
    <source>
        <dbReference type="EMBL" id="KAG0687777.1"/>
    </source>
</evidence>
<dbReference type="InterPro" id="IPR002821">
    <property type="entry name" value="Hydantoinase_A"/>
</dbReference>
<reference evidence="5" key="1">
    <citation type="submission" date="2020-11" db="EMBL/GenBank/DDBJ databases">
        <title>Kefir isolates.</title>
        <authorList>
            <person name="Marcisauskas S."/>
            <person name="Kim Y."/>
            <person name="Blasche S."/>
        </authorList>
    </citation>
    <scope>NUCLEOTIDE SEQUENCE</scope>
    <source>
        <strain evidence="5">Olga-1</strain>
    </source>
</reference>
<dbReference type="EMBL" id="PUHW01000217">
    <property type="protein sequence ID" value="KAG0687777.1"/>
    <property type="molecule type" value="Genomic_DNA"/>
</dbReference>
<dbReference type="Pfam" id="PF20906">
    <property type="entry name" value="S-Me-THD_C"/>
    <property type="match status" value="1"/>
</dbReference>
<dbReference type="InterPro" id="IPR008040">
    <property type="entry name" value="Hydant_A_N"/>
</dbReference>
<dbReference type="Pfam" id="PF06032">
    <property type="entry name" value="S-Me-THD_N"/>
    <property type="match status" value="1"/>
</dbReference>
<evidence type="ECO:0000313" key="6">
    <source>
        <dbReference type="Proteomes" id="UP000697127"/>
    </source>
</evidence>
<dbReference type="InterPro" id="IPR027479">
    <property type="entry name" value="S-Me-THD_N_sf"/>
</dbReference>
<dbReference type="PANTHER" id="PTHR11365">
    <property type="entry name" value="5-OXOPROLINASE RELATED"/>
    <property type="match status" value="1"/>
</dbReference>
<evidence type="ECO:0000259" key="3">
    <source>
        <dbReference type="Pfam" id="PF06032"/>
    </source>
</evidence>
<dbReference type="Gene3D" id="2.40.390.10">
    <property type="entry name" value="CV3147-like"/>
    <property type="match status" value="1"/>
</dbReference>
<dbReference type="SUPFAM" id="SSF160991">
    <property type="entry name" value="CV3147-like"/>
    <property type="match status" value="1"/>
</dbReference>
<feature type="domain" description="S-Me-THD N-terminal" evidence="3">
    <location>
        <begin position="613"/>
        <end position="772"/>
    </location>
</feature>
<dbReference type="InterPro" id="IPR043129">
    <property type="entry name" value="ATPase_NBD"/>
</dbReference>
<evidence type="ECO:0000259" key="1">
    <source>
        <dbReference type="Pfam" id="PF01968"/>
    </source>
</evidence>